<dbReference type="InterPro" id="IPR050595">
    <property type="entry name" value="Bact_response_regulator"/>
</dbReference>
<evidence type="ECO:0000259" key="3">
    <source>
        <dbReference type="PROSITE" id="PS50110"/>
    </source>
</evidence>
<name>A0A4U1CS83_9SPHI</name>
<keyword evidence="5" id="KW-1185">Reference proteome</keyword>
<dbReference type="EMBL" id="SWBQ01000001">
    <property type="protein sequence ID" value="TKC08578.1"/>
    <property type="molecule type" value="Genomic_DNA"/>
</dbReference>
<dbReference type="RefSeq" id="WP_136833999.1">
    <property type="nucleotide sequence ID" value="NZ_SWBQ01000001.1"/>
</dbReference>
<dbReference type="SMART" id="SM00448">
    <property type="entry name" value="REC"/>
    <property type="match status" value="1"/>
</dbReference>
<evidence type="ECO:0000313" key="5">
    <source>
        <dbReference type="Proteomes" id="UP000307244"/>
    </source>
</evidence>
<protein>
    <submittedName>
        <fullName evidence="4">Response regulator</fullName>
    </submittedName>
</protein>
<evidence type="ECO:0000256" key="1">
    <source>
        <dbReference type="ARBA" id="ARBA00022553"/>
    </source>
</evidence>
<dbReference type="GO" id="GO:0000160">
    <property type="term" value="P:phosphorelay signal transduction system"/>
    <property type="evidence" value="ECO:0007669"/>
    <property type="project" value="InterPro"/>
</dbReference>
<dbReference type="AlphaFoldDB" id="A0A4U1CS83"/>
<gene>
    <name evidence="4" type="ORF">FA047_00300</name>
</gene>
<comment type="caution">
    <text evidence="4">The sequence shown here is derived from an EMBL/GenBank/DDBJ whole genome shotgun (WGS) entry which is preliminary data.</text>
</comment>
<dbReference type="Pfam" id="PF00072">
    <property type="entry name" value="Response_reg"/>
    <property type="match status" value="1"/>
</dbReference>
<organism evidence="4 5">
    <name type="scientific">Pedobacter frigoris</name>
    <dbReference type="NCBI Taxonomy" id="2571272"/>
    <lineage>
        <taxon>Bacteria</taxon>
        <taxon>Pseudomonadati</taxon>
        <taxon>Bacteroidota</taxon>
        <taxon>Sphingobacteriia</taxon>
        <taxon>Sphingobacteriales</taxon>
        <taxon>Sphingobacteriaceae</taxon>
        <taxon>Pedobacter</taxon>
    </lineage>
</organism>
<dbReference type="PANTHER" id="PTHR44591:SF3">
    <property type="entry name" value="RESPONSE REGULATORY DOMAIN-CONTAINING PROTEIN"/>
    <property type="match status" value="1"/>
</dbReference>
<dbReference type="OrthoDB" id="1260794at2"/>
<evidence type="ECO:0000256" key="2">
    <source>
        <dbReference type="PROSITE-ProRule" id="PRU00169"/>
    </source>
</evidence>
<keyword evidence="1 2" id="KW-0597">Phosphoprotein</keyword>
<dbReference type="InterPro" id="IPR011006">
    <property type="entry name" value="CheY-like_superfamily"/>
</dbReference>
<dbReference type="PROSITE" id="PS50110">
    <property type="entry name" value="RESPONSE_REGULATORY"/>
    <property type="match status" value="1"/>
</dbReference>
<dbReference type="Proteomes" id="UP000307244">
    <property type="component" value="Unassembled WGS sequence"/>
</dbReference>
<dbReference type="PANTHER" id="PTHR44591">
    <property type="entry name" value="STRESS RESPONSE REGULATOR PROTEIN 1"/>
    <property type="match status" value="1"/>
</dbReference>
<sequence length="118" mass="13090">MKKKVVLIQDDEDILNIMDEVLKEEGFDVTGSLTIDPIEKIDEIEPDVVIVDDHIKGKKKGSAVIKELKSDPETQDVSAVLTSTSADLPEKAKACKADDYIEKPFDIDHLIEVVKKNA</sequence>
<accession>A0A4U1CS83</accession>
<proteinExistence type="predicted"/>
<feature type="domain" description="Response regulatory" evidence="3">
    <location>
        <begin position="4"/>
        <end position="118"/>
    </location>
</feature>
<reference evidence="4 5" key="1">
    <citation type="submission" date="2019-04" db="EMBL/GenBank/DDBJ databases">
        <title>Pedobacter sp. RP-3-15 sp. nov., isolated from Arctic soil.</title>
        <authorList>
            <person name="Dahal R.H."/>
            <person name="Kim D.-U."/>
        </authorList>
    </citation>
    <scope>NUCLEOTIDE SEQUENCE [LARGE SCALE GENOMIC DNA]</scope>
    <source>
        <strain evidence="4 5">RP-3-15</strain>
    </source>
</reference>
<evidence type="ECO:0000313" key="4">
    <source>
        <dbReference type="EMBL" id="TKC08578.1"/>
    </source>
</evidence>
<dbReference type="InterPro" id="IPR001789">
    <property type="entry name" value="Sig_transdc_resp-reg_receiver"/>
</dbReference>
<dbReference type="Gene3D" id="3.40.50.2300">
    <property type="match status" value="1"/>
</dbReference>
<dbReference type="SUPFAM" id="SSF52172">
    <property type="entry name" value="CheY-like"/>
    <property type="match status" value="1"/>
</dbReference>
<feature type="modified residue" description="4-aspartylphosphate" evidence="2">
    <location>
        <position position="52"/>
    </location>
</feature>